<comment type="caution">
    <text evidence="1">The sequence shown here is derived from an EMBL/GenBank/DDBJ whole genome shotgun (WGS) entry which is preliminary data.</text>
</comment>
<dbReference type="EMBL" id="RBNI01018103">
    <property type="protein sequence ID" value="RUO97175.1"/>
    <property type="molecule type" value="Genomic_DNA"/>
</dbReference>
<keyword evidence="2" id="KW-1185">Reference proteome</keyword>
<dbReference type="Proteomes" id="UP000268093">
    <property type="component" value="Unassembled WGS sequence"/>
</dbReference>
<sequence length="157" mass="17579">MSLRNSYILRCYDGVFLDGKSIGLSRHIYNSLYLRDNYPGTIETSDRSWMSAQSKNPLAVGQIVNNGTKDFPANGMPLSHPFAASSSSLNLNPQSIPPVGYQELDLSPTFPLGLQRFLPNVYNTDRDADGPIRVVVLVAMREVRDEELFSTYFEIVE</sequence>
<dbReference type="OrthoDB" id="442460at2759"/>
<accession>A0A433A3A4</accession>
<protein>
    <recommendedName>
        <fullName evidence="3">SET domain-containing protein</fullName>
    </recommendedName>
</protein>
<proteinExistence type="predicted"/>
<organism evidence="1 2">
    <name type="scientific">Jimgerdemannia flammicorona</name>
    <dbReference type="NCBI Taxonomy" id="994334"/>
    <lineage>
        <taxon>Eukaryota</taxon>
        <taxon>Fungi</taxon>
        <taxon>Fungi incertae sedis</taxon>
        <taxon>Mucoromycota</taxon>
        <taxon>Mucoromycotina</taxon>
        <taxon>Endogonomycetes</taxon>
        <taxon>Endogonales</taxon>
        <taxon>Endogonaceae</taxon>
        <taxon>Jimgerdemannia</taxon>
    </lineage>
</organism>
<reference evidence="1 2" key="1">
    <citation type="journal article" date="2018" name="New Phytol.">
        <title>Phylogenomics of Endogonaceae and evolution of mycorrhizas within Mucoromycota.</title>
        <authorList>
            <person name="Chang Y."/>
            <person name="Desiro A."/>
            <person name="Na H."/>
            <person name="Sandor L."/>
            <person name="Lipzen A."/>
            <person name="Clum A."/>
            <person name="Barry K."/>
            <person name="Grigoriev I.V."/>
            <person name="Martin F.M."/>
            <person name="Stajich J.E."/>
            <person name="Smith M.E."/>
            <person name="Bonito G."/>
            <person name="Spatafora J.W."/>
        </authorList>
    </citation>
    <scope>NUCLEOTIDE SEQUENCE [LARGE SCALE GENOMIC DNA]</scope>
    <source>
        <strain evidence="1 2">GMNB39</strain>
    </source>
</reference>
<evidence type="ECO:0000313" key="2">
    <source>
        <dbReference type="Proteomes" id="UP000268093"/>
    </source>
</evidence>
<name>A0A433A3A4_9FUNG</name>
<dbReference type="PANTHER" id="PTHR33524">
    <property type="entry name" value="C5ORF35"/>
    <property type="match status" value="1"/>
</dbReference>
<dbReference type="InterPro" id="IPR040415">
    <property type="entry name" value="SETD9"/>
</dbReference>
<evidence type="ECO:0000313" key="1">
    <source>
        <dbReference type="EMBL" id="RUO97175.1"/>
    </source>
</evidence>
<gene>
    <name evidence="1" type="ORF">BC936DRAFT_140858</name>
</gene>
<dbReference type="AlphaFoldDB" id="A0A433A3A4"/>
<evidence type="ECO:0008006" key="3">
    <source>
        <dbReference type="Google" id="ProtNLM"/>
    </source>
</evidence>
<dbReference type="PANTHER" id="PTHR33524:SF2">
    <property type="entry name" value="SET DOMAIN-CONTAINING PROTEIN 9"/>
    <property type="match status" value="1"/>
</dbReference>